<evidence type="ECO:0000313" key="8">
    <source>
        <dbReference type="Proteomes" id="UP000051581"/>
    </source>
</evidence>
<dbReference type="Proteomes" id="UP000051581">
    <property type="component" value="Unassembled WGS sequence"/>
</dbReference>
<dbReference type="Gene3D" id="3.40.50.150">
    <property type="entry name" value="Vaccinia Virus protein VP39"/>
    <property type="match status" value="1"/>
</dbReference>
<feature type="binding site" evidence="6">
    <location>
        <position position="61"/>
    </location>
    <ligand>
        <name>S-adenosyl-L-methionine</name>
        <dbReference type="ChEBI" id="CHEBI:59789"/>
    </ligand>
</feature>
<evidence type="ECO:0000256" key="5">
    <source>
        <dbReference type="ARBA" id="ARBA00059758"/>
    </source>
</evidence>
<dbReference type="InterPro" id="IPR023576">
    <property type="entry name" value="UbiE/COQ5_MeTrFase_CS"/>
</dbReference>
<comment type="similarity">
    <text evidence="6">Belongs to the class I-like SAM-binding methyltransferase superfamily. MenG/UbiE family.</text>
</comment>
<keyword evidence="4 6" id="KW-0949">S-adenosyl-L-methionine</keyword>
<dbReference type="FunFam" id="3.40.50.150:FF:000086">
    <property type="entry name" value="Demethylmenaquinone methyltransferase"/>
    <property type="match status" value="1"/>
</dbReference>
<dbReference type="GO" id="GO:0009234">
    <property type="term" value="P:menaquinone biosynthetic process"/>
    <property type="evidence" value="ECO:0007669"/>
    <property type="project" value="UniProtKB-UniRule"/>
</dbReference>
<dbReference type="CDD" id="cd02440">
    <property type="entry name" value="AdoMet_MTases"/>
    <property type="match status" value="1"/>
</dbReference>
<dbReference type="HAMAP" id="MF_01813">
    <property type="entry name" value="MenG_UbiE_methyltr"/>
    <property type="match status" value="1"/>
</dbReference>
<evidence type="ECO:0000256" key="1">
    <source>
        <dbReference type="ARBA" id="ARBA00022428"/>
    </source>
</evidence>
<feature type="binding site" evidence="6">
    <location>
        <begin position="110"/>
        <end position="111"/>
    </location>
    <ligand>
        <name>S-adenosyl-L-methionine</name>
        <dbReference type="ChEBI" id="CHEBI:59789"/>
    </ligand>
</feature>
<keyword evidence="7" id="KW-0830">Ubiquinone</keyword>
<evidence type="ECO:0000256" key="2">
    <source>
        <dbReference type="ARBA" id="ARBA00022603"/>
    </source>
</evidence>
<dbReference type="PATRIC" id="fig|1423808.3.peg.525"/>
<dbReference type="NCBIfam" id="NF001244">
    <property type="entry name" value="PRK00216.1-5"/>
    <property type="match status" value="1"/>
</dbReference>
<dbReference type="InterPro" id="IPR029063">
    <property type="entry name" value="SAM-dependent_MTases_sf"/>
</dbReference>
<dbReference type="RefSeq" id="WP_057825279.1">
    <property type="nucleotide sequence ID" value="NZ_AZEA01000011.1"/>
</dbReference>
<dbReference type="Pfam" id="PF01209">
    <property type="entry name" value="Ubie_methyltran"/>
    <property type="match status" value="1"/>
</dbReference>
<dbReference type="NCBIfam" id="TIGR01934">
    <property type="entry name" value="MenG_MenH_UbiE"/>
    <property type="match status" value="1"/>
</dbReference>
<dbReference type="PROSITE" id="PS51608">
    <property type="entry name" value="SAM_MT_UBIE"/>
    <property type="match status" value="1"/>
</dbReference>
<accession>A0A0R1KXL2</accession>
<evidence type="ECO:0000313" key="7">
    <source>
        <dbReference type="EMBL" id="KRK88220.1"/>
    </source>
</evidence>
<dbReference type="AlphaFoldDB" id="A0A0R1KXL2"/>
<keyword evidence="3 6" id="KW-0808">Transferase</keyword>
<dbReference type="PANTHER" id="PTHR43591:SF24">
    <property type="entry name" value="2-METHOXY-6-POLYPRENYL-1,4-BENZOQUINOL METHYLASE, MITOCHONDRIAL"/>
    <property type="match status" value="1"/>
</dbReference>
<keyword evidence="8" id="KW-1185">Reference proteome</keyword>
<evidence type="ECO:0000256" key="4">
    <source>
        <dbReference type="ARBA" id="ARBA00022691"/>
    </source>
</evidence>
<keyword evidence="1 6" id="KW-0474">Menaquinone biosynthesis</keyword>
<comment type="caution">
    <text evidence="6">Lacks conserved residue(s) required for the propagation of feature annotation.</text>
</comment>
<sequence length="238" mass="26427">MSLTNNTPETKVESLFDKIADNYDSMNSLISLGNHKHWRKLVMRQLNVQPGTFAIDVCCGTGDWTIALAKAVGPSGQVVGLDFSEEMLKIAQKKIIAAGLQDRVTLVKGDAMDLPYDDDKFDLATIGFGLRNVPDADQVLHEMTRVIHNRGQVACLETSKPTNPIVKLGWKAYFNLVPIMAKLTVNKYQEYSYLQRTTAEFVSAAKLVEMFQDAGLTDVSYRQFTFGAAAFHLGTKRS</sequence>
<comment type="function">
    <text evidence="5 6">Methyltransferase required for the conversion of demethylmenaquinol (DMKH2) to menaquinol (MKH2).</text>
</comment>
<dbReference type="PROSITE" id="PS01183">
    <property type="entry name" value="UBIE_1"/>
    <property type="match status" value="1"/>
</dbReference>
<reference evidence="7 8" key="1">
    <citation type="journal article" date="2015" name="Genome Announc.">
        <title>Expanding the biotechnology potential of lactobacilli through comparative genomics of 213 strains and associated genera.</title>
        <authorList>
            <person name="Sun Z."/>
            <person name="Harris H.M."/>
            <person name="McCann A."/>
            <person name="Guo C."/>
            <person name="Argimon S."/>
            <person name="Zhang W."/>
            <person name="Yang X."/>
            <person name="Jeffery I.B."/>
            <person name="Cooney J.C."/>
            <person name="Kagawa T.F."/>
            <person name="Liu W."/>
            <person name="Song Y."/>
            <person name="Salvetti E."/>
            <person name="Wrobel A."/>
            <person name="Rasinkangas P."/>
            <person name="Parkhill J."/>
            <person name="Rea M.C."/>
            <person name="O'Sullivan O."/>
            <person name="Ritari J."/>
            <person name="Douillard F.P."/>
            <person name="Paul Ross R."/>
            <person name="Yang R."/>
            <person name="Briner A.E."/>
            <person name="Felis G.E."/>
            <person name="de Vos W.M."/>
            <person name="Barrangou R."/>
            <person name="Klaenhammer T.R."/>
            <person name="Caufield P.W."/>
            <person name="Cui Y."/>
            <person name="Zhang H."/>
            <person name="O'Toole P.W."/>
        </authorList>
    </citation>
    <scope>NUCLEOTIDE SEQUENCE [LARGE SCALE GENOMIC DNA]</scope>
    <source>
        <strain evidence="7 8">DSM 19904</strain>
    </source>
</reference>
<dbReference type="UniPathway" id="UPA00079">
    <property type="reaction ID" value="UER00169"/>
</dbReference>
<dbReference type="GO" id="GO:0043770">
    <property type="term" value="F:demethylmenaquinone methyltransferase activity"/>
    <property type="evidence" value="ECO:0007669"/>
    <property type="project" value="UniProtKB-UniRule"/>
</dbReference>
<name>A0A0R1KXL2_9LACO</name>
<dbReference type="OrthoDB" id="9808140at2"/>
<feature type="binding site" evidence="6">
    <location>
        <position position="82"/>
    </location>
    <ligand>
        <name>S-adenosyl-L-methionine</name>
        <dbReference type="ChEBI" id="CHEBI:59789"/>
    </ligand>
</feature>
<proteinExistence type="inferred from homology"/>
<evidence type="ECO:0000256" key="3">
    <source>
        <dbReference type="ARBA" id="ARBA00022679"/>
    </source>
</evidence>
<keyword evidence="2 6" id="KW-0489">Methyltransferase</keyword>
<dbReference type="NCBIfam" id="NF001243">
    <property type="entry name" value="PRK00216.1-4"/>
    <property type="match status" value="1"/>
</dbReference>
<comment type="catalytic activity">
    <reaction evidence="6">
        <text>a 2-demethylmenaquinol + S-adenosyl-L-methionine = a menaquinol + S-adenosyl-L-homocysteine + H(+)</text>
        <dbReference type="Rhea" id="RHEA:42640"/>
        <dbReference type="Rhea" id="RHEA-COMP:9539"/>
        <dbReference type="Rhea" id="RHEA-COMP:9563"/>
        <dbReference type="ChEBI" id="CHEBI:15378"/>
        <dbReference type="ChEBI" id="CHEBI:18151"/>
        <dbReference type="ChEBI" id="CHEBI:55437"/>
        <dbReference type="ChEBI" id="CHEBI:57856"/>
        <dbReference type="ChEBI" id="CHEBI:59789"/>
        <dbReference type="EC" id="2.1.1.163"/>
    </reaction>
</comment>
<dbReference type="GO" id="GO:0032259">
    <property type="term" value="P:methylation"/>
    <property type="evidence" value="ECO:0007669"/>
    <property type="project" value="UniProtKB-KW"/>
</dbReference>
<dbReference type="EC" id="2.1.1.163" evidence="6"/>
<comment type="pathway">
    <text evidence="6">Quinol/quinone metabolism; menaquinone biosynthesis; menaquinol from 1,4-dihydroxy-2-naphthoate: step 2/2.</text>
</comment>
<gene>
    <name evidence="6" type="primary">menG</name>
    <name evidence="7" type="ORF">FD17_GL000519</name>
</gene>
<comment type="caution">
    <text evidence="7">The sequence shown here is derived from an EMBL/GenBank/DDBJ whole genome shotgun (WGS) entry which is preliminary data.</text>
</comment>
<dbReference type="SUPFAM" id="SSF53335">
    <property type="entry name" value="S-adenosyl-L-methionine-dependent methyltransferases"/>
    <property type="match status" value="1"/>
</dbReference>
<evidence type="ECO:0000256" key="6">
    <source>
        <dbReference type="HAMAP-Rule" id="MF_01813"/>
    </source>
</evidence>
<protein>
    <recommendedName>
        <fullName evidence="6">Demethylmenaquinone methyltransferase</fullName>
        <ecNumber evidence="6">2.1.1.163</ecNumber>
    </recommendedName>
</protein>
<organism evidence="7 8">
    <name type="scientific">Lentilactobacillus sunkii DSM 19904</name>
    <dbReference type="NCBI Taxonomy" id="1423808"/>
    <lineage>
        <taxon>Bacteria</taxon>
        <taxon>Bacillati</taxon>
        <taxon>Bacillota</taxon>
        <taxon>Bacilli</taxon>
        <taxon>Lactobacillales</taxon>
        <taxon>Lactobacillaceae</taxon>
        <taxon>Lentilactobacillus</taxon>
    </lineage>
</organism>
<dbReference type="PANTHER" id="PTHR43591">
    <property type="entry name" value="METHYLTRANSFERASE"/>
    <property type="match status" value="1"/>
</dbReference>
<dbReference type="EMBL" id="AZEA01000011">
    <property type="protein sequence ID" value="KRK88220.1"/>
    <property type="molecule type" value="Genomic_DNA"/>
</dbReference>
<dbReference type="InterPro" id="IPR004033">
    <property type="entry name" value="UbiE/COQ5_MeTrFase"/>
</dbReference>